<dbReference type="InterPro" id="IPR013083">
    <property type="entry name" value="Znf_RING/FYVE/PHD"/>
</dbReference>
<keyword evidence="2 4" id="KW-0863">Zinc-finger</keyword>
<evidence type="ECO:0000256" key="3">
    <source>
        <dbReference type="ARBA" id="ARBA00022833"/>
    </source>
</evidence>
<evidence type="ECO:0000256" key="1">
    <source>
        <dbReference type="ARBA" id="ARBA00022723"/>
    </source>
</evidence>
<comment type="caution">
    <text evidence="6">The sequence shown here is derived from an EMBL/GenBank/DDBJ whole genome shotgun (WGS) entry which is preliminary data.</text>
</comment>
<gene>
    <name evidence="6" type="ORF">RND71_020377</name>
</gene>
<dbReference type="GO" id="GO:0043067">
    <property type="term" value="P:regulation of programmed cell death"/>
    <property type="evidence" value="ECO:0007669"/>
    <property type="project" value="TreeGrafter"/>
</dbReference>
<evidence type="ECO:0000313" key="7">
    <source>
        <dbReference type="Proteomes" id="UP001291623"/>
    </source>
</evidence>
<accession>A0AAE1S122</accession>
<dbReference type="PIRSF" id="PIRSF036836">
    <property type="entry name" value="RNase_bind_SBP1"/>
    <property type="match status" value="1"/>
</dbReference>
<keyword evidence="1" id="KW-0479">Metal-binding</keyword>
<dbReference type="PANTHER" id="PTHR42647">
    <property type="entry name" value="SBP (S-RIBONUCLEASE BINDING PROTEIN) FAMILY PROTEIN"/>
    <property type="match status" value="1"/>
</dbReference>
<dbReference type="Pfam" id="PF13920">
    <property type="entry name" value="zf-C3HC4_3"/>
    <property type="match status" value="1"/>
</dbReference>
<dbReference type="Gene3D" id="3.30.40.10">
    <property type="entry name" value="Zinc/RING finger domain, C3HC4 (zinc finger)"/>
    <property type="match status" value="1"/>
</dbReference>
<evidence type="ECO:0000256" key="4">
    <source>
        <dbReference type="PROSITE-ProRule" id="PRU00175"/>
    </source>
</evidence>
<feature type="domain" description="RING-type" evidence="5">
    <location>
        <begin position="285"/>
        <end position="321"/>
    </location>
</feature>
<dbReference type="Proteomes" id="UP001291623">
    <property type="component" value="Unassembled WGS sequence"/>
</dbReference>
<dbReference type="PANTHER" id="PTHR42647:SF55">
    <property type="entry name" value="BOI-RELATED E3 UBIQUITIN-PROTEIN LIGASE 1"/>
    <property type="match status" value="1"/>
</dbReference>
<proteinExistence type="predicted"/>
<reference evidence="6" key="1">
    <citation type="submission" date="2023-12" db="EMBL/GenBank/DDBJ databases">
        <title>Genome assembly of Anisodus tanguticus.</title>
        <authorList>
            <person name="Wang Y.-J."/>
        </authorList>
    </citation>
    <scope>NUCLEOTIDE SEQUENCE</scope>
    <source>
        <strain evidence="6">KB-2021</strain>
        <tissue evidence="6">Leaf</tissue>
    </source>
</reference>
<keyword evidence="7" id="KW-1185">Reference proteome</keyword>
<dbReference type="PROSITE" id="PS50089">
    <property type="entry name" value="ZF_RING_2"/>
    <property type="match status" value="1"/>
</dbReference>
<dbReference type="InterPro" id="IPR001841">
    <property type="entry name" value="Znf_RING"/>
</dbReference>
<protein>
    <recommendedName>
        <fullName evidence="5">RING-type domain-containing protein</fullName>
    </recommendedName>
</protein>
<sequence>MLSPFNTTNQKALSMAVDGRHLNLFTPQQQQQIISNQANGFSYNTQMGSSTVLPLSTLENSFLPFHNSLMCDSVQPKTSVNTDSDLTFNLPPTNNVTANVAATRKRSRDSFNQFNTCNYNTTSFVGDDVLPLLQQYQCDIDRIISLHTKKVRMELEERQKQQARVLVAAIGEGVTKKLKEKDEQIQRMGKINMVLQEKVKSLYVENQLWRDIAQTNEATANSLRNNLEQGLAHVGDERISAGGYFAGAAVEEDVESCCGSSDAAEEEEIEGRRMLAVEAQDNRMCKRCGERESCVLLLPCRHLCLCAVCGSSLLHTCPVCNSNMNATVHVNMSS</sequence>
<name>A0AAE1S122_9SOLA</name>
<dbReference type="GO" id="GO:0004842">
    <property type="term" value="F:ubiquitin-protein transferase activity"/>
    <property type="evidence" value="ECO:0007669"/>
    <property type="project" value="TreeGrafter"/>
</dbReference>
<dbReference type="EMBL" id="JAVYJV010000010">
    <property type="protein sequence ID" value="KAK4361425.1"/>
    <property type="molecule type" value="Genomic_DNA"/>
</dbReference>
<evidence type="ECO:0000259" key="5">
    <source>
        <dbReference type="PROSITE" id="PS50089"/>
    </source>
</evidence>
<dbReference type="GO" id="GO:0008270">
    <property type="term" value="F:zinc ion binding"/>
    <property type="evidence" value="ECO:0007669"/>
    <property type="project" value="UniProtKB-KW"/>
</dbReference>
<evidence type="ECO:0000313" key="6">
    <source>
        <dbReference type="EMBL" id="KAK4361425.1"/>
    </source>
</evidence>
<evidence type="ECO:0000256" key="2">
    <source>
        <dbReference type="ARBA" id="ARBA00022771"/>
    </source>
</evidence>
<dbReference type="AlphaFoldDB" id="A0AAE1S122"/>
<keyword evidence="3" id="KW-0862">Zinc</keyword>
<organism evidence="6 7">
    <name type="scientific">Anisodus tanguticus</name>
    <dbReference type="NCBI Taxonomy" id="243964"/>
    <lineage>
        <taxon>Eukaryota</taxon>
        <taxon>Viridiplantae</taxon>
        <taxon>Streptophyta</taxon>
        <taxon>Embryophyta</taxon>
        <taxon>Tracheophyta</taxon>
        <taxon>Spermatophyta</taxon>
        <taxon>Magnoliopsida</taxon>
        <taxon>eudicotyledons</taxon>
        <taxon>Gunneridae</taxon>
        <taxon>Pentapetalae</taxon>
        <taxon>asterids</taxon>
        <taxon>lamiids</taxon>
        <taxon>Solanales</taxon>
        <taxon>Solanaceae</taxon>
        <taxon>Solanoideae</taxon>
        <taxon>Hyoscyameae</taxon>
        <taxon>Anisodus</taxon>
    </lineage>
</organism>
<dbReference type="CDD" id="cd16649">
    <property type="entry name" value="mRING-HC-C3HC5_CGRF1-like"/>
    <property type="match status" value="1"/>
</dbReference>